<dbReference type="Gene3D" id="3.40.50.10990">
    <property type="entry name" value="GTP cyclohydrolase II"/>
    <property type="match status" value="1"/>
</dbReference>
<dbReference type="NCBIfam" id="TIGR00506">
    <property type="entry name" value="ribB"/>
    <property type="match status" value="1"/>
</dbReference>
<feature type="domain" description="GTP cyclohydrolase II" evidence="19">
    <location>
        <begin position="212"/>
        <end position="377"/>
    </location>
</feature>
<evidence type="ECO:0000256" key="12">
    <source>
        <dbReference type="ARBA" id="ARBA00022842"/>
    </source>
</evidence>
<dbReference type="NCBIfam" id="NF001591">
    <property type="entry name" value="PRK00393.1"/>
    <property type="match status" value="1"/>
</dbReference>
<feature type="region of interest" description="DHBP synthase" evidence="18">
    <location>
        <begin position="1"/>
        <end position="206"/>
    </location>
</feature>
<evidence type="ECO:0000256" key="10">
    <source>
        <dbReference type="ARBA" id="ARBA00022801"/>
    </source>
</evidence>
<keyword evidence="12 18" id="KW-0460">Magnesium</keyword>
<evidence type="ECO:0000313" key="21">
    <source>
        <dbReference type="Proteomes" id="UP001354989"/>
    </source>
</evidence>
<organism evidence="20 21">
    <name type="scientific">Persicobacter psychrovividus</name>
    <dbReference type="NCBI Taxonomy" id="387638"/>
    <lineage>
        <taxon>Bacteria</taxon>
        <taxon>Pseudomonadati</taxon>
        <taxon>Bacteroidota</taxon>
        <taxon>Cytophagia</taxon>
        <taxon>Cytophagales</taxon>
        <taxon>Persicobacteraceae</taxon>
        <taxon>Persicobacter</taxon>
    </lineage>
</organism>
<evidence type="ECO:0000256" key="16">
    <source>
        <dbReference type="ARBA" id="ARBA00023268"/>
    </source>
</evidence>
<evidence type="ECO:0000313" key="20">
    <source>
        <dbReference type="EMBL" id="BDC98900.1"/>
    </source>
</evidence>
<evidence type="ECO:0000256" key="3">
    <source>
        <dbReference type="ARBA" id="ARBA00004853"/>
    </source>
</evidence>
<feature type="binding site" evidence="18">
    <location>
        <position position="278"/>
    </location>
    <ligand>
        <name>GTP</name>
        <dbReference type="ChEBI" id="CHEBI:37565"/>
    </ligand>
</feature>
<feature type="site" description="Essential for DHBP synthase activity" evidence="18">
    <location>
        <position position="131"/>
    </location>
</feature>
<dbReference type="InterPro" id="IPR016299">
    <property type="entry name" value="Riboflavin_synth_RibBA"/>
</dbReference>
<dbReference type="Gene3D" id="3.90.870.10">
    <property type="entry name" value="DHBP synthase"/>
    <property type="match status" value="1"/>
</dbReference>
<feature type="binding site" evidence="18">
    <location>
        <position position="36"/>
    </location>
    <ligand>
        <name>D-ribulose 5-phosphate</name>
        <dbReference type="ChEBI" id="CHEBI:58121"/>
    </ligand>
</feature>
<dbReference type="HAMAP" id="MF_01283">
    <property type="entry name" value="RibBA"/>
    <property type="match status" value="1"/>
</dbReference>
<dbReference type="SUPFAM" id="SSF55821">
    <property type="entry name" value="YrdC/RibB"/>
    <property type="match status" value="1"/>
</dbReference>
<keyword evidence="8 18" id="KW-0479">Metal-binding</keyword>
<feature type="binding site" evidence="18">
    <location>
        <position position="262"/>
    </location>
    <ligand>
        <name>Zn(2+)</name>
        <dbReference type="ChEBI" id="CHEBI:29105"/>
        <note>catalytic</note>
    </ligand>
</feature>
<comment type="cofactor">
    <cofactor evidence="18">
        <name>Mg(2+)</name>
        <dbReference type="ChEBI" id="CHEBI:18420"/>
    </cofactor>
    <cofactor evidence="18">
        <name>Mn(2+)</name>
        <dbReference type="ChEBI" id="CHEBI:29035"/>
    </cofactor>
    <text evidence="18">Binds 2 divalent metal cations per subunit. Magnesium or manganese.</text>
</comment>
<keyword evidence="11 18" id="KW-0862">Zinc</keyword>
<keyword evidence="16 18" id="KW-0511">Multifunctional enzyme</keyword>
<feature type="binding site" evidence="18">
    <location>
        <position position="273"/>
    </location>
    <ligand>
        <name>Zn(2+)</name>
        <dbReference type="ChEBI" id="CHEBI:29105"/>
        <note>catalytic</note>
    </ligand>
</feature>
<dbReference type="InterPro" id="IPR032677">
    <property type="entry name" value="GTP_cyclohydro_II"/>
</dbReference>
<dbReference type="EMBL" id="AP025292">
    <property type="protein sequence ID" value="BDC98900.1"/>
    <property type="molecule type" value="Genomic_DNA"/>
</dbReference>
<keyword evidence="21" id="KW-1185">Reference proteome</keyword>
<feature type="binding site" evidence="18">
    <location>
        <position position="357"/>
    </location>
    <ligand>
        <name>GTP</name>
        <dbReference type="ChEBI" id="CHEBI:37565"/>
    </ligand>
</feature>
<sequence length="406" mass="45236">MKNERLLDPVEEGIEAIRRGEVIIVVDDEDRENEGDFICSAEKVTPEIINFMATHGRGLICASLTEERCAELGLDMMVGKNTAEFETAFTVSVDLIGHGCTTGISAHDRSKTVRALVDPNTKGTDLGRPGHIFPLKARNGGVLRRSGHTEATIDLARLAGDQPAGCLVEILNEDGSMARLPQLRKIADKHQLKLISIEDLIAYRMRHDSLIEREVEVAMPTEYGDFRMVAYKQKTTGENHLALVKGSWKEDEPVLVRVHSSCVTGDIFGSCRCDCGEQLHRAMQAVEKEGKGIVLYMNQEGRGIGLVNKLKAYELQEQGYDTVEANLKLGFKSDQRDYGVGAQILRDLNVSKIRLISNNPKKRMGLTGYGLEIVERVSIEVKPNKFNETYLKTKRDKMDHEILKGK</sequence>
<evidence type="ECO:0000256" key="9">
    <source>
        <dbReference type="ARBA" id="ARBA00022741"/>
    </source>
</evidence>
<evidence type="ECO:0000256" key="7">
    <source>
        <dbReference type="ARBA" id="ARBA00022619"/>
    </source>
</evidence>
<feature type="active site" description="Nucleophile; for GTP cyclohydrolase activity" evidence="18">
    <location>
        <position position="336"/>
    </location>
</feature>
<comment type="function">
    <text evidence="2 18">Catalyzes the conversion of D-ribulose 5-phosphate to formate and 3,4-dihydroxy-2-butanone 4-phosphate.</text>
</comment>
<dbReference type="PIRSF" id="PIRSF001259">
    <property type="entry name" value="RibA"/>
    <property type="match status" value="1"/>
</dbReference>
<dbReference type="Pfam" id="PF00926">
    <property type="entry name" value="DHBP_synthase"/>
    <property type="match status" value="1"/>
</dbReference>
<evidence type="ECO:0000256" key="5">
    <source>
        <dbReference type="ARBA" id="ARBA00005520"/>
    </source>
</evidence>
<evidence type="ECO:0000256" key="2">
    <source>
        <dbReference type="ARBA" id="ARBA00002284"/>
    </source>
</evidence>
<dbReference type="PANTHER" id="PTHR21327">
    <property type="entry name" value="GTP CYCLOHYDROLASE II-RELATED"/>
    <property type="match status" value="1"/>
</dbReference>
<dbReference type="HAMAP" id="MF_00180">
    <property type="entry name" value="RibB"/>
    <property type="match status" value="1"/>
</dbReference>
<comment type="catalytic activity">
    <reaction evidence="1 18">
        <text>D-ribulose 5-phosphate = (2S)-2-hydroxy-3-oxobutyl phosphate + formate + H(+)</text>
        <dbReference type="Rhea" id="RHEA:18457"/>
        <dbReference type="ChEBI" id="CHEBI:15378"/>
        <dbReference type="ChEBI" id="CHEBI:15740"/>
        <dbReference type="ChEBI" id="CHEBI:58121"/>
        <dbReference type="ChEBI" id="CHEBI:58830"/>
        <dbReference type="EC" id="4.1.99.12"/>
    </reaction>
</comment>
<comment type="function">
    <text evidence="18">Catalyzes the conversion of GTP to 2,5-diamino-6-ribosylamino-4(3H)-pyrimidinone 5'-phosphate (DARP), formate and pyrophosphate.</text>
</comment>
<feature type="region of interest" description="GTP cyclohydrolase II" evidence="18">
    <location>
        <begin position="207"/>
        <end position="406"/>
    </location>
</feature>
<feature type="binding site" evidence="18">
    <location>
        <begin position="145"/>
        <end position="149"/>
    </location>
    <ligand>
        <name>D-ribulose 5-phosphate</name>
        <dbReference type="ChEBI" id="CHEBI:58121"/>
    </ligand>
</feature>
<feature type="binding site" evidence="18">
    <location>
        <position position="169"/>
    </location>
    <ligand>
        <name>D-ribulose 5-phosphate</name>
        <dbReference type="ChEBI" id="CHEBI:58121"/>
    </ligand>
</feature>
<keyword evidence="13 18" id="KW-0342">GTP-binding</keyword>
<keyword evidence="15 18" id="KW-0456">Lyase</keyword>
<evidence type="ECO:0000256" key="4">
    <source>
        <dbReference type="ARBA" id="ARBA00004904"/>
    </source>
</evidence>
<comment type="similarity">
    <text evidence="6 18">In the C-terminal section; belongs to the GTP cyclohydrolase II family.</text>
</comment>
<comment type="pathway">
    <text evidence="4 18">Cofactor biosynthesis; riboflavin biosynthesis; 2-hydroxy-3-oxobutyl phosphate from D-ribulose 5-phosphate: step 1/1.</text>
</comment>
<gene>
    <name evidence="18 20" type="primary">ribBA</name>
    <name evidence="20" type="ORF">PEPS_11810</name>
</gene>
<dbReference type="PANTHER" id="PTHR21327:SF18">
    <property type="entry name" value="3,4-DIHYDROXY-2-BUTANONE 4-PHOSPHATE SYNTHASE"/>
    <property type="match status" value="1"/>
</dbReference>
<evidence type="ECO:0000259" key="19">
    <source>
        <dbReference type="Pfam" id="PF00925"/>
    </source>
</evidence>
<keyword evidence="9 18" id="KW-0547">Nucleotide-binding</keyword>
<feature type="binding site" evidence="18">
    <location>
        <position position="362"/>
    </location>
    <ligand>
        <name>GTP</name>
        <dbReference type="ChEBI" id="CHEBI:37565"/>
    </ligand>
</feature>
<evidence type="ECO:0000256" key="15">
    <source>
        <dbReference type="ARBA" id="ARBA00023239"/>
    </source>
</evidence>
<feature type="binding site" evidence="18">
    <location>
        <position position="32"/>
    </location>
    <ligand>
        <name>Mg(2+)</name>
        <dbReference type="ChEBI" id="CHEBI:18420"/>
        <label>1</label>
    </ligand>
</feature>
<proteinExistence type="inferred from homology"/>
<dbReference type="InterPro" id="IPR000926">
    <property type="entry name" value="RibA"/>
</dbReference>
<dbReference type="InterPro" id="IPR036144">
    <property type="entry name" value="RibA-like_sf"/>
</dbReference>
<dbReference type="HAMAP" id="MF_00179">
    <property type="entry name" value="RibA"/>
    <property type="match status" value="1"/>
</dbReference>
<comment type="similarity">
    <text evidence="5 18">In the N-terminal section; belongs to the DHBP synthase family.</text>
</comment>
<comment type="catalytic activity">
    <reaction evidence="17 18">
        <text>GTP + 4 H2O = 2,5-diamino-6-hydroxy-4-(5-phosphoribosylamino)-pyrimidine + formate + 2 phosphate + 3 H(+)</text>
        <dbReference type="Rhea" id="RHEA:23704"/>
        <dbReference type="ChEBI" id="CHEBI:15377"/>
        <dbReference type="ChEBI" id="CHEBI:15378"/>
        <dbReference type="ChEBI" id="CHEBI:15740"/>
        <dbReference type="ChEBI" id="CHEBI:37565"/>
        <dbReference type="ChEBI" id="CHEBI:43474"/>
        <dbReference type="ChEBI" id="CHEBI:58614"/>
        <dbReference type="EC" id="3.5.4.25"/>
    </reaction>
</comment>
<feature type="binding site" evidence="18">
    <location>
        <begin position="300"/>
        <end position="302"/>
    </location>
    <ligand>
        <name>GTP</name>
        <dbReference type="ChEBI" id="CHEBI:37565"/>
    </ligand>
</feature>
<feature type="site" description="Essential for DHBP synthase activity" evidence="18">
    <location>
        <position position="169"/>
    </location>
</feature>
<feature type="binding site" evidence="18">
    <location>
        <position position="32"/>
    </location>
    <ligand>
        <name>Mg(2+)</name>
        <dbReference type="ChEBI" id="CHEBI:18420"/>
        <label>2</label>
    </ligand>
</feature>
<evidence type="ECO:0000256" key="18">
    <source>
        <dbReference type="HAMAP-Rule" id="MF_01283"/>
    </source>
</evidence>
<dbReference type="RefSeq" id="WP_332920548.1">
    <property type="nucleotide sequence ID" value="NZ_AP025292.1"/>
</dbReference>
<feature type="binding site" evidence="18">
    <location>
        <begin position="257"/>
        <end position="261"/>
    </location>
    <ligand>
        <name>GTP</name>
        <dbReference type="ChEBI" id="CHEBI:37565"/>
    </ligand>
</feature>
<feature type="active site" description="Proton acceptor; for GTP cyclohydrolase activity" evidence="18">
    <location>
        <position position="334"/>
    </location>
</feature>
<dbReference type="SUPFAM" id="SSF142695">
    <property type="entry name" value="RibA-like"/>
    <property type="match status" value="1"/>
</dbReference>
<protein>
    <recommendedName>
        <fullName evidence="18">Riboflavin biosynthesis protein RibBA</fullName>
    </recommendedName>
    <domain>
        <recommendedName>
            <fullName evidence="18">3,4-dihydroxy-2-butanone 4-phosphate synthase</fullName>
            <shortName evidence="18">DHBP synthase</shortName>
            <ecNumber evidence="18">4.1.99.12</ecNumber>
        </recommendedName>
    </domain>
    <domain>
        <recommendedName>
            <fullName evidence="18">GTP cyclohydrolase-2</fullName>
            <ecNumber evidence="18">3.5.4.25</ecNumber>
        </recommendedName>
        <alternativeName>
            <fullName evidence="18">GTP cyclohydrolase II</fullName>
        </alternativeName>
    </domain>
</protein>
<keyword evidence="10 18" id="KW-0378">Hydrolase</keyword>
<evidence type="ECO:0000256" key="6">
    <source>
        <dbReference type="ARBA" id="ARBA00008976"/>
    </source>
</evidence>
<evidence type="ECO:0000256" key="8">
    <source>
        <dbReference type="ARBA" id="ARBA00022723"/>
    </source>
</evidence>
<dbReference type="NCBIfam" id="TIGR00505">
    <property type="entry name" value="ribA"/>
    <property type="match status" value="1"/>
</dbReference>
<dbReference type="EC" id="4.1.99.12" evidence="18"/>
<dbReference type="NCBIfam" id="NF006803">
    <property type="entry name" value="PRK09311.1"/>
    <property type="match status" value="1"/>
</dbReference>
<evidence type="ECO:0000256" key="1">
    <source>
        <dbReference type="ARBA" id="ARBA00000141"/>
    </source>
</evidence>
<evidence type="ECO:0000256" key="13">
    <source>
        <dbReference type="ARBA" id="ARBA00023134"/>
    </source>
</evidence>
<comment type="cofactor">
    <cofactor evidence="18">
        <name>Zn(2+)</name>
        <dbReference type="ChEBI" id="CHEBI:29105"/>
    </cofactor>
    <text evidence="18">Binds 1 zinc ion per subunit.</text>
</comment>
<feature type="binding site" evidence="18">
    <location>
        <begin position="31"/>
        <end position="32"/>
    </location>
    <ligand>
        <name>D-ribulose 5-phosphate</name>
        <dbReference type="ChEBI" id="CHEBI:58121"/>
    </ligand>
</feature>
<comment type="pathway">
    <text evidence="3 18">Cofactor biosynthesis; riboflavin biosynthesis; 5-amino-6-(D-ribitylamino)uracil from GTP: step 1/4.</text>
</comment>
<feature type="binding site" evidence="18">
    <location>
        <position position="275"/>
    </location>
    <ligand>
        <name>Zn(2+)</name>
        <dbReference type="ChEBI" id="CHEBI:29105"/>
        <note>catalytic</note>
    </ligand>
</feature>
<feature type="binding site" evidence="18">
    <location>
        <position position="148"/>
    </location>
    <ligand>
        <name>Mg(2+)</name>
        <dbReference type="ChEBI" id="CHEBI:18420"/>
        <label>2</label>
    </ligand>
</feature>
<dbReference type="EC" id="3.5.4.25" evidence="18"/>
<evidence type="ECO:0000256" key="11">
    <source>
        <dbReference type="ARBA" id="ARBA00022833"/>
    </source>
</evidence>
<feature type="binding site" evidence="18">
    <location>
        <position position="322"/>
    </location>
    <ligand>
        <name>GTP</name>
        <dbReference type="ChEBI" id="CHEBI:37565"/>
    </ligand>
</feature>
<keyword evidence="7 18" id="KW-0686">Riboflavin biosynthesis</keyword>
<name>A0ABN6L6U8_9BACT</name>
<keyword evidence="14 18" id="KW-0464">Manganese</keyword>
<evidence type="ECO:0000256" key="14">
    <source>
        <dbReference type="ARBA" id="ARBA00023211"/>
    </source>
</evidence>
<dbReference type="CDD" id="cd00641">
    <property type="entry name" value="GTP_cyclohydro2"/>
    <property type="match status" value="1"/>
</dbReference>
<dbReference type="Pfam" id="PF00925">
    <property type="entry name" value="GTP_cyclohydro2"/>
    <property type="match status" value="1"/>
</dbReference>
<reference evidence="20 21" key="1">
    <citation type="submission" date="2021-12" db="EMBL/GenBank/DDBJ databases">
        <title>Genome sequencing of bacteria with rrn-lacking chromosome and rrn-plasmid.</title>
        <authorList>
            <person name="Anda M."/>
            <person name="Iwasaki W."/>
        </authorList>
    </citation>
    <scope>NUCLEOTIDE SEQUENCE [LARGE SCALE GENOMIC DNA]</scope>
    <source>
        <strain evidence="20 21">NBRC 101262</strain>
    </source>
</reference>
<accession>A0ABN6L6U8</accession>
<dbReference type="Proteomes" id="UP001354989">
    <property type="component" value="Chromosome"/>
</dbReference>
<dbReference type="InterPro" id="IPR017945">
    <property type="entry name" value="DHBP_synth_RibB-like_a/b_dom"/>
</dbReference>
<dbReference type="InterPro" id="IPR000422">
    <property type="entry name" value="DHBP_synthase_RibB"/>
</dbReference>
<evidence type="ECO:0000256" key="17">
    <source>
        <dbReference type="ARBA" id="ARBA00049295"/>
    </source>
</evidence>